<reference evidence="1 2" key="1">
    <citation type="journal article" date="2016" name="Nat. Commun.">
        <title>Thousands of microbial genomes shed light on interconnected biogeochemical processes in an aquifer system.</title>
        <authorList>
            <person name="Anantharaman K."/>
            <person name="Brown C.T."/>
            <person name="Hug L.A."/>
            <person name="Sharon I."/>
            <person name="Castelle C.J."/>
            <person name="Probst A.J."/>
            <person name="Thomas B.C."/>
            <person name="Singh A."/>
            <person name="Wilkins M.J."/>
            <person name="Karaoz U."/>
            <person name="Brodie E.L."/>
            <person name="Williams K.H."/>
            <person name="Hubbard S.S."/>
            <person name="Banfield J.F."/>
        </authorList>
    </citation>
    <scope>NUCLEOTIDE SEQUENCE [LARGE SCALE GENOMIC DNA]</scope>
</reference>
<name>A0A1G2G6R0_9BACT</name>
<dbReference type="Proteomes" id="UP000177785">
    <property type="component" value="Unassembled WGS sequence"/>
</dbReference>
<dbReference type="GO" id="GO:0016884">
    <property type="term" value="F:carbon-nitrogen ligase activity, with glutamine as amido-N-donor"/>
    <property type="evidence" value="ECO:0007669"/>
    <property type="project" value="InterPro"/>
</dbReference>
<dbReference type="InterPro" id="IPR042184">
    <property type="entry name" value="YqeY/Aim41_N"/>
</dbReference>
<evidence type="ECO:0000313" key="2">
    <source>
        <dbReference type="Proteomes" id="UP000177785"/>
    </source>
</evidence>
<dbReference type="Pfam" id="PF09424">
    <property type="entry name" value="YqeY"/>
    <property type="match status" value="1"/>
</dbReference>
<protein>
    <recommendedName>
        <fullName evidence="3">Aspartyl-tRNA amidotransferase</fullName>
    </recommendedName>
</protein>
<dbReference type="EMBL" id="MHNL01000006">
    <property type="protein sequence ID" value="OGZ45558.1"/>
    <property type="molecule type" value="Genomic_DNA"/>
</dbReference>
<dbReference type="Gene3D" id="1.10.1510.10">
    <property type="entry name" value="Uncharacterised protein YqeY/AIM41 PF09424, N-terminal domain"/>
    <property type="match status" value="1"/>
</dbReference>
<proteinExistence type="predicted"/>
<dbReference type="InterPro" id="IPR019004">
    <property type="entry name" value="YqeY/Aim41"/>
</dbReference>
<dbReference type="PANTHER" id="PTHR28055:SF1">
    <property type="entry name" value="ALTERED INHERITANCE OF MITOCHONDRIA PROTEIN 41, MITOCHONDRIAL"/>
    <property type="match status" value="1"/>
</dbReference>
<dbReference type="PANTHER" id="PTHR28055">
    <property type="entry name" value="ALTERED INHERITANCE OF MITOCHONDRIA PROTEIN 41, MITOCHONDRIAL"/>
    <property type="match status" value="1"/>
</dbReference>
<comment type="caution">
    <text evidence="1">The sequence shown here is derived from an EMBL/GenBank/DDBJ whole genome shotgun (WGS) entry which is preliminary data.</text>
</comment>
<dbReference type="STRING" id="1802115.A2756_00900"/>
<dbReference type="Gene3D" id="1.10.10.410">
    <property type="match status" value="1"/>
</dbReference>
<sequence>MLKQTLEADLKEAMKAGNDVVRSTLRMLLSAVRNKEIEIRKKDIGLSDEEVIETINTEVKRRRDAIEGFQKGSRPELAAAEEAELLVLQKYLPPELADEELARVVQNGIRETNAKSEKDFSAVMKAIMPVLKGKASGDRISAIVKRELSGNA</sequence>
<gene>
    <name evidence="1" type="ORF">A2756_00900</name>
</gene>
<evidence type="ECO:0000313" key="1">
    <source>
        <dbReference type="EMBL" id="OGZ45558.1"/>
    </source>
</evidence>
<dbReference type="InterPro" id="IPR003789">
    <property type="entry name" value="Asn/Gln_tRNA_amidoTrase-B-like"/>
</dbReference>
<accession>A0A1G2G6R0</accession>
<dbReference type="InterPro" id="IPR023168">
    <property type="entry name" value="GatB_Yqey_C_2"/>
</dbReference>
<evidence type="ECO:0008006" key="3">
    <source>
        <dbReference type="Google" id="ProtNLM"/>
    </source>
</evidence>
<dbReference type="SUPFAM" id="SSF89095">
    <property type="entry name" value="GatB/YqeY motif"/>
    <property type="match status" value="1"/>
</dbReference>
<dbReference type="AlphaFoldDB" id="A0A1G2G6R0"/>
<organism evidence="1 2">
    <name type="scientific">Candidatus Ryanbacteria bacterium RIFCSPHIGHO2_01_FULL_48_27</name>
    <dbReference type="NCBI Taxonomy" id="1802115"/>
    <lineage>
        <taxon>Bacteria</taxon>
        <taxon>Candidatus Ryaniibacteriota</taxon>
    </lineage>
</organism>